<comment type="caution">
    <text evidence="4">Lacks conserved residue(s) required for the propagation of feature annotation.</text>
</comment>
<proteinExistence type="inferred from homology"/>
<dbReference type="PANTHER" id="PTHR10819">
    <property type="entry name" value="PHOSPHOTRIESTERASE-RELATED"/>
    <property type="match status" value="1"/>
</dbReference>
<dbReference type="PANTHER" id="PTHR10819:SF3">
    <property type="entry name" value="PHOSPHOTRIESTERASE-RELATED PROTEIN"/>
    <property type="match status" value="1"/>
</dbReference>
<evidence type="ECO:0008006" key="7">
    <source>
        <dbReference type="Google" id="ProtNLM"/>
    </source>
</evidence>
<feature type="binding site" evidence="3">
    <location>
        <position position="298"/>
    </location>
    <ligand>
        <name>a divalent metal cation</name>
        <dbReference type="ChEBI" id="CHEBI:60240"/>
        <label>1</label>
    </ligand>
</feature>
<accession>A0A329MIK6</accession>
<comment type="similarity">
    <text evidence="4">Belongs to the metallo-dependent hydrolases superfamily. Phosphotriesterase family.</text>
</comment>
<keyword evidence="6" id="KW-1185">Reference proteome</keyword>
<sequence>MSGMAVMTVTGKVSAGSLGLVLPHEHAFIDLRDLVPAPHTISGKALAQEKVSLTNLGRLHRNPYAVLDNAVLDDERIMEWELHEFKKAGGKTFVDLTLRDIGRDPVLLARLSRALDIYIVAGCGYYIKASHPPGMDDKTVEDITEEILREIRCGIDGSDIRAGVIGEIGTSEIIYPNEKKALIAAALAQKETGLGIHVHTDLWATNGYEVVKILTGHGAPPEKICINHIDVDLKMNYMKDLLNLGVYIEFDNFGKEFYADRRHKSVLKGLFARDIERVRAIKELIDCGFANRILLSNDVCLKTCLHHYGGWGYDHMITNIIPMMLDEGITHEQIQTLMVANPAAFLDDGKD</sequence>
<evidence type="ECO:0000256" key="4">
    <source>
        <dbReference type="PROSITE-ProRule" id="PRU00679"/>
    </source>
</evidence>
<keyword evidence="2" id="KW-0378">Hydrolase</keyword>
<feature type="binding site" evidence="3">
    <location>
        <position position="24"/>
    </location>
    <ligand>
        <name>a divalent metal cation</name>
        <dbReference type="ChEBI" id="CHEBI:60240"/>
        <label>1</label>
    </ligand>
</feature>
<dbReference type="PROSITE" id="PS51347">
    <property type="entry name" value="PHOSPHOTRIESTERASE_2"/>
    <property type="match status" value="1"/>
</dbReference>
<evidence type="ECO:0000313" key="5">
    <source>
        <dbReference type="EMBL" id="RAV19634.1"/>
    </source>
</evidence>
<dbReference type="AlphaFoldDB" id="A0A329MIK6"/>
<feature type="binding site" evidence="3">
    <location>
        <position position="167"/>
    </location>
    <ligand>
        <name>a divalent metal cation</name>
        <dbReference type="ChEBI" id="CHEBI:60240"/>
        <label>2</label>
    </ligand>
</feature>
<organism evidence="5 6">
    <name type="scientific">Paenibacillus contaminans</name>
    <dbReference type="NCBI Taxonomy" id="450362"/>
    <lineage>
        <taxon>Bacteria</taxon>
        <taxon>Bacillati</taxon>
        <taxon>Bacillota</taxon>
        <taxon>Bacilli</taxon>
        <taxon>Bacillales</taxon>
        <taxon>Paenibacillaceae</taxon>
        <taxon>Paenibacillus</taxon>
    </lineage>
</organism>
<dbReference type="GO" id="GO:0008270">
    <property type="term" value="F:zinc ion binding"/>
    <property type="evidence" value="ECO:0007669"/>
    <property type="project" value="InterPro"/>
</dbReference>
<reference evidence="5 6" key="1">
    <citation type="journal article" date="2009" name="Int. J. Syst. Evol. Microbiol.">
        <title>Paenibacillus contaminans sp. nov., isolated from a contaminated laboratory plate.</title>
        <authorList>
            <person name="Chou J.H."/>
            <person name="Lee J.H."/>
            <person name="Lin M.C."/>
            <person name="Chang P.S."/>
            <person name="Arun A.B."/>
            <person name="Young C.C."/>
            <person name="Chen W.M."/>
        </authorList>
    </citation>
    <scope>NUCLEOTIDE SEQUENCE [LARGE SCALE GENOMIC DNA]</scope>
    <source>
        <strain evidence="5 6">CKOBP-6</strain>
    </source>
</reference>
<protein>
    <recommendedName>
        <fullName evidence="7">Phosphotriesterase-related protein</fullName>
    </recommendedName>
</protein>
<comment type="cofactor">
    <cofactor evidence="3">
        <name>a divalent metal cation</name>
        <dbReference type="ChEBI" id="CHEBI:60240"/>
    </cofactor>
    <text evidence="3">Binds 2 divalent metal cations per subunit.</text>
</comment>
<keyword evidence="1 3" id="KW-0479">Metal-binding</keyword>
<feature type="binding site" evidence="3">
    <location>
        <position position="26"/>
    </location>
    <ligand>
        <name>a divalent metal cation</name>
        <dbReference type="ChEBI" id="CHEBI:60240"/>
        <label>1</label>
    </ligand>
</feature>
<evidence type="ECO:0000256" key="1">
    <source>
        <dbReference type="ARBA" id="ARBA00022723"/>
    </source>
</evidence>
<evidence type="ECO:0000256" key="2">
    <source>
        <dbReference type="ARBA" id="ARBA00022801"/>
    </source>
</evidence>
<dbReference type="Proteomes" id="UP000250369">
    <property type="component" value="Unassembled WGS sequence"/>
</dbReference>
<dbReference type="Pfam" id="PF02126">
    <property type="entry name" value="PTE"/>
    <property type="match status" value="1"/>
</dbReference>
<dbReference type="InterPro" id="IPR001559">
    <property type="entry name" value="Phosphotriesterase"/>
</dbReference>
<evidence type="ECO:0000256" key="3">
    <source>
        <dbReference type="PIRSR" id="PIRSR601559-52"/>
    </source>
</evidence>
<feature type="binding site" evidence="3">
    <location>
        <position position="228"/>
    </location>
    <ligand>
        <name>a divalent metal cation</name>
        <dbReference type="ChEBI" id="CHEBI:60240"/>
        <label>2</label>
    </ligand>
</feature>
<comment type="caution">
    <text evidence="5">The sequence shown here is derived from an EMBL/GenBank/DDBJ whole genome shotgun (WGS) entry which is preliminary data.</text>
</comment>
<gene>
    <name evidence="5" type="ORF">DQG23_19420</name>
</gene>
<name>A0A329MIK6_9BACL</name>
<feature type="binding site" evidence="3">
    <location>
        <position position="199"/>
    </location>
    <ligand>
        <name>a divalent metal cation</name>
        <dbReference type="ChEBI" id="CHEBI:60240"/>
        <label>2</label>
    </ligand>
</feature>
<dbReference type="InterPro" id="IPR032466">
    <property type="entry name" value="Metal_Hydrolase"/>
</dbReference>
<dbReference type="GO" id="GO:0016787">
    <property type="term" value="F:hydrolase activity"/>
    <property type="evidence" value="ECO:0007669"/>
    <property type="project" value="UniProtKB-KW"/>
</dbReference>
<dbReference type="Gene3D" id="3.20.20.140">
    <property type="entry name" value="Metal-dependent hydrolases"/>
    <property type="match status" value="1"/>
</dbReference>
<evidence type="ECO:0000313" key="6">
    <source>
        <dbReference type="Proteomes" id="UP000250369"/>
    </source>
</evidence>
<dbReference type="EMBL" id="QMFB01000011">
    <property type="protein sequence ID" value="RAV19634.1"/>
    <property type="molecule type" value="Genomic_DNA"/>
</dbReference>
<dbReference type="SUPFAM" id="SSF51556">
    <property type="entry name" value="Metallo-dependent hydrolases"/>
    <property type="match status" value="1"/>
</dbReference>
<feature type="binding site" evidence="3">
    <location>
        <position position="167"/>
    </location>
    <ligand>
        <name>a divalent metal cation</name>
        <dbReference type="ChEBI" id="CHEBI:60240"/>
        <label>1</label>
    </ligand>
</feature>